<protein>
    <submittedName>
        <fullName evidence="1">Uncharacterized protein</fullName>
    </submittedName>
</protein>
<proteinExistence type="predicted"/>
<sequence>MDAVLEIRKLFADYSFILELGKQLRAAKVKPFPNSITPPSLLELPMGVDLLVQTSLSYPPKRKTNGLHLFAREDTFHKIKKRRCCKREICFTMACYVEPLRQISLLKFAVQVCNSAEIRDFVKENGCESFVFPSKETYIYLNGKDQVDETWTSKNFLIQEVFPKSYVIRNRILSGRSEACSIRNDISPFARWEKLVEKTISSFSLPQRLRSELLDVVRSVSIEIDRWIKDHSRSLRNSLHFAHSAQSHFQWNALGRIDRERTASMLIANKRLDIEERYLLAIYYGLTIPIEERVPYIIVQKYSNLFERRHVPPQWSSSVVDFENRSVARTDWFSTLNPKERVLYLKKALSEECLQFEDLRFYLTYMSDDERKKVFKVHAFRILSQILLDWPLQYKFLKAAKDLLPYFTESDFLEMLRIILNEKILLGRKDFNYINLLKQLWSMSPSELKESIKTDSIYEPLMFTINFPVHEKFPNEQLFQWYDDNCLKFGYSGLNYCVFKDEIDPKKWLQSDDFKFYCKYRFVNASVFLKNRKRKHEESASTGSA</sequence>
<dbReference type="AlphaFoldDB" id="A0A8X6KIJ5"/>
<dbReference type="Proteomes" id="UP000887116">
    <property type="component" value="Unassembled WGS sequence"/>
</dbReference>
<dbReference type="EMBL" id="BMAO01021231">
    <property type="protein sequence ID" value="GFQ72963.1"/>
    <property type="molecule type" value="Genomic_DNA"/>
</dbReference>
<name>A0A8X6KIJ5_TRICU</name>
<keyword evidence="2" id="KW-1185">Reference proteome</keyword>
<evidence type="ECO:0000313" key="1">
    <source>
        <dbReference type="EMBL" id="GFQ72963.1"/>
    </source>
</evidence>
<dbReference type="OrthoDB" id="10339528at2759"/>
<gene>
    <name evidence="1" type="primary">NCL1_40015</name>
    <name evidence="1" type="ORF">TNCT_200651</name>
</gene>
<reference evidence="1" key="1">
    <citation type="submission" date="2020-07" db="EMBL/GenBank/DDBJ databases">
        <title>Multicomponent nature underlies the extraordinary mechanical properties of spider dragline silk.</title>
        <authorList>
            <person name="Kono N."/>
            <person name="Nakamura H."/>
            <person name="Mori M."/>
            <person name="Yoshida Y."/>
            <person name="Ohtoshi R."/>
            <person name="Malay A.D."/>
            <person name="Moran D.A.P."/>
            <person name="Tomita M."/>
            <person name="Numata K."/>
            <person name="Arakawa K."/>
        </authorList>
    </citation>
    <scope>NUCLEOTIDE SEQUENCE</scope>
</reference>
<accession>A0A8X6KIJ5</accession>
<comment type="caution">
    <text evidence="1">The sequence shown here is derived from an EMBL/GenBank/DDBJ whole genome shotgun (WGS) entry which is preliminary data.</text>
</comment>
<evidence type="ECO:0000313" key="2">
    <source>
        <dbReference type="Proteomes" id="UP000887116"/>
    </source>
</evidence>
<organism evidence="1 2">
    <name type="scientific">Trichonephila clavata</name>
    <name type="common">Joro spider</name>
    <name type="synonym">Nephila clavata</name>
    <dbReference type="NCBI Taxonomy" id="2740835"/>
    <lineage>
        <taxon>Eukaryota</taxon>
        <taxon>Metazoa</taxon>
        <taxon>Ecdysozoa</taxon>
        <taxon>Arthropoda</taxon>
        <taxon>Chelicerata</taxon>
        <taxon>Arachnida</taxon>
        <taxon>Araneae</taxon>
        <taxon>Araneomorphae</taxon>
        <taxon>Entelegynae</taxon>
        <taxon>Araneoidea</taxon>
        <taxon>Nephilidae</taxon>
        <taxon>Trichonephila</taxon>
    </lineage>
</organism>